<reference evidence="1" key="1">
    <citation type="journal article" date="2014" name="Front. Microbiol.">
        <title>High frequency of phylogenetically diverse reductive dehalogenase-homologous genes in deep subseafloor sedimentary metagenomes.</title>
        <authorList>
            <person name="Kawai M."/>
            <person name="Futagami T."/>
            <person name="Toyoda A."/>
            <person name="Takaki Y."/>
            <person name="Nishi S."/>
            <person name="Hori S."/>
            <person name="Arai W."/>
            <person name="Tsubouchi T."/>
            <person name="Morono Y."/>
            <person name="Uchiyama I."/>
            <person name="Ito T."/>
            <person name="Fujiyama A."/>
            <person name="Inagaki F."/>
            <person name="Takami H."/>
        </authorList>
    </citation>
    <scope>NUCLEOTIDE SEQUENCE</scope>
    <source>
        <strain evidence="1">Expedition CK06-06</strain>
    </source>
</reference>
<evidence type="ECO:0000313" key="1">
    <source>
        <dbReference type="EMBL" id="GAG43273.1"/>
    </source>
</evidence>
<gene>
    <name evidence="1" type="ORF">S01H1_83175</name>
</gene>
<feature type="non-terminal residue" evidence="1">
    <location>
        <position position="53"/>
    </location>
</feature>
<name>X0Y3J2_9ZZZZ</name>
<proteinExistence type="predicted"/>
<dbReference type="InterPro" id="IPR002837">
    <property type="entry name" value="DUF123"/>
</dbReference>
<dbReference type="Pfam" id="PF01986">
    <property type="entry name" value="DUF123"/>
    <property type="match status" value="1"/>
</dbReference>
<dbReference type="AlphaFoldDB" id="X0Y3J2"/>
<comment type="caution">
    <text evidence="1">The sequence shown here is derived from an EMBL/GenBank/DDBJ whole genome shotgun (WGS) entry which is preliminary data.</text>
</comment>
<protein>
    <submittedName>
        <fullName evidence="1">Uncharacterized protein</fullName>
    </submittedName>
</protein>
<dbReference type="EMBL" id="BARS01056495">
    <property type="protein sequence ID" value="GAG43273.1"/>
    <property type="molecule type" value="Genomic_DNA"/>
</dbReference>
<accession>X0Y3J2</accession>
<organism evidence="1">
    <name type="scientific">marine sediment metagenome</name>
    <dbReference type="NCBI Taxonomy" id="412755"/>
    <lineage>
        <taxon>unclassified sequences</taxon>
        <taxon>metagenomes</taxon>
        <taxon>ecological metagenomes</taxon>
    </lineage>
</organism>
<sequence length="53" mass="5606">MSEPSKGTYALVLHLECRAEITIGKLGTFTFPAGYYLYVGSALGPGALEARLA</sequence>